<keyword evidence="3" id="KW-1185">Reference proteome</keyword>
<dbReference type="OrthoDB" id="7564791at2"/>
<sequence length="286" mass="29777">MKLPLLALTVAVSTTAILSLPATAARRAPAGPQLKVVTSGSEQALQLGATVLSRPFGAQLIDRMTVTGRYPFKGGHYFLVEGQGGSECPARYVVVQAPTGQTPTVSAPFGTCSTGASASARTGALVITMPGQPGGGSFVRYAYAQGAVKPIAGDPEMAEAAVAPPLAQCVDYGTASAAGPADYRTELDRSLPTDWRKRSRIAKAEVSQEQLRGLVSSLACLATWPGAERSVTKAAVPLFSSSRYGKASFAALDTTARDLDSDPGLRANARAFAANMHFLVDRREAF</sequence>
<organism evidence="2 3">
    <name type="scientific">Sphingomonas crocodyli</name>
    <dbReference type="NCBI Taxonomy" id="1979270"/>
    <lineage>
        <taxon>Bacteria</taxon>
        <taxon>Pseudomonadati</taxon>
        <taxon>Pseudomonadota</taxon>
        <taxon>Alphaproteobacteria</taxon>
        <taxon>Sphingomonadales</taxon>
        <taxon>Sphingomonadaceae</taxon>
        <taxon>Sphingomonas</taxon>
    </lineage>
</organism>
<dbReference type="AlphaFoldDB" id="A0A437M6M3"/>
<evidence type="ECO:0000313" key="2">
    <source>
        <dbReference type="EMBL" id="RVT93299.1"/>
    </source>
</evidence>
<accession>A0A437M6M3</accession>
<proteinExistence type="predicted"/>
<comment type="caution">
    <text evidence="2">The sequence shown here is derived from an EMBL/GenBank/DDBJ whole genome shotgun (WGS) entry which is preliminary data.</text>
</comment>
<reference evidence="2 3" key="1">
    <citation type="submission" date="2019-01" db="EMBL/GenBank/DDBJ databases">
        <authorList>
            <person name="Chen W.-M."/>
        </authorList>
    </citation>
    <scope>NUCLEOTIDE SEQUENCE [LARGE SCALE GENOMIC DNA]</scope>
    <source>
        <strain evidence="2 3">CCP-7</strain>
    </source>
</reference>
<dbReference type="Proteomes" id="UP000282971">
    <property type="component" value="Unassembled WGS sequence"/>
</dbReference>
<keyword evidence="1" id="KW-0732">Signal</keyword>
<evidence type="ECO:0000256" key="1">
    <source>
        <dbReference type="SAM" id="SignalP"/>
    </source>
</evidence>
<evidence type="ECO:0008006" key="4">
    <source>
        <dbReference type="Google" id="ProtNLM"/>
    </source>
</evidence>
<protein>
    <recommendedName>
        <fullName evidence="4">DUF4476 domain-containing protein</fullName>
    </recommendedName>
</protein>
<feature type="chain" id="PRO_5018993337" description="DUF4476 domain-containing protein" evidence="1">
    <location>
        <begin position="25"/>
        <end position="286"/>
    </location>
</feature>
<dbReference type="EMBL" id="SACN01000001">
    <property type="protein sequence ID" value="RVT93299.1"/>
    <property type="molecule type" value="Genomic_DNA"/>
</dbReference>
<feature type="signal peptide" evidence="1">
    <location>
        <begin position="1"/>
        <end position="24"/>
    </location>
</feature>
<evidence type="ECO:0000313" key="3">
    <source>
        <dbReference type="Proteomes" id="UP000282971"/>
    </source>
</evidence>
<dbReference type="RefSeq" id="WP_127741764.1">
    <property type="nucleotide sequence ID" value="NZ_SACN01000001.1"/>
</dbReference>
<gene>
    <name evidence="2" type="ORF">EOD43_05280</name>
</gene>
<name>A0A437M6M3_9SPHN</name>